<dbReference type="CDD" id="cd00377">
    <property type="entry name" value="ICL_PEPM"/>
    <property type="match status" value="1"/>
</dbReference>
<dbReference type="RefSeq" id="WP_091114476.1">
    <property type="nucleotide sequence ID" value="NZ_BKAF01000013.1"/>
</dbReference>
<dbReference type="InterPro" id="IPR015813">
    <property type="entry name" value="Pyrv/PenolPyrv_kinase-like_dom"/>
</dbReference>
<protein>
    <submittedName>
        <fullName evidence="1">2-Methylisocitrate lyase, PEP mutase family</fullName>
    </submittedName>
</protein>
<dbReference type="Proteomes" id="UP000198649">
    <property type="component" value="Unassembled WGS sequence"/>
</dbReference>
<keyword evidence="2" id="KW-1185">Reference proteome</keyword>
<dbReference type="EMBL" id="FOQG01000011">
    <property type="protein sequence ID" value="SFI65138.1"/>
    <property type="molecule type" value="Genomic_DNA"/>
</dbReference>
<dbReference type="OrthoDB" id="9780430at2"/>
<evidence type="ECO:0000313" key="2">
    <source>
        <dbReference type="Proteomes" id="UP000198649"/>
    </source>
</evidence>
<name>A0A1I3JYK8_9ACTN</name>
<dbReference type="STRING" id="1005945.SAMN05216561_11170"/>
<accession>A0A1I3JYK8</accession>
<dbReference type="InterPro" id="IPR039556">
    <property type="entry name" value="ICL/PEPM"/>
</dbReference>
<dbReference type="AlphaFoldDB" id="A0A1I3JYK8"/>
<dbReference type="InterPro" id="IPR040442">
    <property type="entry name" value="Pyrv_kinase-like_dom_sf"/>
</dbReference>
<gene>
    <name evidence="1" type="ORF">SAMN05216561_11170</name>
</gene>
<dbReference type="SUPFAM" id="SSF51621">
    <property type="entry name" value="Phosphoenolpyruvate/pyruvate domain"/>
    <property type="match status" value="1"/>
</dbReference>
<evidence type="ECO:0000313" key="1">
    <source>
        <dbReference type="EMBL" id="SFI65138.1"/>
    </source>
</evidence>
<proteinExistence type="predicted"/>
<dbReference type="Pfam" id="PF13714">
    <property type="entry name" value="PEP_mutase"/>
    <property type="match status" value="1"/>
</dbReference>
<dbReference type="PANTHER" id="PTHR42905">
    <property type="entry name" value="PHOSPHOENOLPYRUVATE CARBOXYLASE"/>
    <property type="match status" value="1"/>
</dbReference>
<organism evidence="1 2">
    <name type="scientific">Nocardioides psychrotolerans</name>
    <dbReference type="NCBI Taxonomy" id="1005945"/>
    <lineage>
        <taxon>Bacteria</taxon>
        <taxon>Bacillati</taxon>
        <taxon>Actinomycetota</taxon>
        <taxon>Actinomycetes</taxon>
        <taxon>Propionibacteriales</taxon>
        <taxon>Nocardioidaceae</taxon>
        <taxon>Nocardioides</taxon>
    </lineage>
</organism>
<dbReference type="GO" id="GO:0016829">
    <property type="term" value="F:lyase activity"/>
    <property type="evidence" value="ECO:0007669"/>
    <property type="project" value="UniProtKB-KW"/>
</dbReference>
<reference evidence="1 2" key="1">
    <citation type="submission" date="2016-10" db="EMBL/GenBank/DDBJ databases">
        <authorList>
            <person name="de Groot N.N."/>
        </authorList>
    </citation>
    <scope>NUCLEOTIDE SEQUENCE [LARGE SCALE GENOMIC DNA]</scope>
    <source>
        <strain evidence="1 2">CGMCC 1.11156</strain>
    </source>
</reference>
<sequence>MTDTDTDLAAQATELLRLHQSAELLTVVNVWDTITATVVSDIAGTKALATASHSIAASRGYEDGEKIPVDEMIAEVARIAKATSLPLSADLEGGYGDAPEIIRKAIGVGVVGANLEDQMKPLAEAAAQVGAVMKAAAEAGVPDFVLNARTDAFVKAGDRDPAEVLADAIERSKAYLDAGAPVVFVPGRLNEEQVTALVDALGPQKLTLIGIPGIPSLARLQELGVARVSYGPMSQNVALTALAKLVEAVHAGGGVPEDMRKLN</sequence>
<dbReference type="Gene3D" id="3.20.20.60">
    <property type="entry name" value="Phosphoenolpyruvate-binding domains"/>
    <property type="match status" value="1"/>
</dbReference>
<keyword evidence="1" id="KW-0456">Lyase</keyword>
<dbReference type="PANTHER" id="PTHR42905:SF16">
    <property type="entry name" value="CARBOXYPHOSPHONOENOLPYRUVATE PHOSPHONOMUTASE-LIKE PROTEIN (AFU_ORTHOLOGUE AFUA_5G07230)"/>
    <property type="match status" value="1"/>
</dbReference>